<dbReference type="InterPro" id="IPR023100">
    <property type="entry name" value="D-aminoacylase_insert_dom_sf"/>
</dbReference>
<dbReference type="EMBL" id="LCIN01000006">
    <property type="protein sequence ID" value="KKT57265.1"/>
    <property type="molecule type" value="Genomic_DNA"/>
</dbReference>
<dbReference type="InterPro" id="IPR050378">
    <property type="entry name" value="Metallo-dep_Hydrolases_sf"/>
</dbReference>
<dbReference type="InterPro" id="IPR011059">
    <property type="entry name" value="Metal-dep_hydrolase_composite"/>
</dbReference>
<comment type="caution">
    <text evidence="2">The sequence shown here is derived from an EMBL/GenBank/DDBJ whole genome shotgun (WGS) entry which is preliminary data.</text>
</comment>
<accession>A0A0G1IDH3</accession>
<evidence type="ECO:0000259" key="1">
    <source>
        <dbReference type="Pfam" id="PF07969"/>
    </source>
</evidence>
<dbReference type="Pfam" id="PF07969">
    <property type="entry name" value="Amidohydro_3"/>
    <property type="match status" value="1"/>
</dbReference>
<evidence type="ECO:0000313" key="2">
    <source>
        <dbReference type="EMBL" id="KKT57265.1"/>
    </source>
</evidence>
<proteinExistence type="predicted"/>
<dbReference type="AlphaFoldDB" id="A0A0G1IDH3"/>
<evidence type="ECO:0000313" key="3">
    <source>
        <dbReference type="Proteomes" id="UP000033977"/>
    </source>
</evidence>
<name>A0A0G1IDH3_9BACT</name>
<dbReference type="Gene3D" id="2.30.40.10">
    <property type="entry name" value="Urease, subunit C, domain 1"/>
    <property type="match status" value="1"/>
</dbReference>
<dbReference type="SUPFAM" id="SSF51338">
    <property type="entry name" value="Composite domain of metallo-dependent hydrolases"/>
    <property type="match status" value="1"/>
</dbReference>
<organism evidence="2 3">
    <name type="scientific">Candidatus Giovannonibacteria bacterium GW2011_GWB1_44_23</name>
    <dbReference type="NCBI Taxonomy" id="1618652"/>
    <lineage>
        <taxon>Bacteria</taxon>
        <taxon>Candidatus Giovannoniibacteriota</taxon>
    </lineage>
</organism>
<reference evidence="2 3" key="1">
    <citation type="journal article" date="2015" name="Nature">
        <title>rRNA introns, odd ribosomes, and small enigmatic genomes across a large radiation of phyla.</title>
        <authorList>
            <person name="Brown C.T."/>
            <person name="Hug L.A."/>
            <person name="Thomas B.C."/>
            <person name="Sharon I."/>
            <person name="Castelle C.J."/>
            <person name="Singh A."/>
            <person name="Wilkins M.J."/>
            <person name="Williams K.H."/>
            <person name="Banfield J.F."/>
        </authorList>
    </citation>
    <scope>NUCLEOTIDE SEQUENCE [LARGE SCALE GENOMIC DNA]</scope>
</reference>
<protein>
    <submittedName>
        <fullName evidence="2">N-acyl-D-amino-acid deacylase</fullName>
    </submittedName>
</protein>
<dbReference type="InterPro" id="IPR032466">
    <property type="entry name" value="Metal_Hydrolase"/>
</dbReference>
<dbReference type="Proteomes" id="UP000033977">
    <property type="component" value="Unassembled WGS sequence"/>
</dbReference>
<dbReference type="PANTHER" id="PTHR11647:SF1">
    <property type="entry name" value="COLLAPSIN RESPONSE MEDIATOR PROTEIN"/>
    <property type="match status" value="1"/>
</dbReference>
<dbReference type="PANTHER" id="PTHR11647">
    <property type="entry name" value="HYDRANTOINASE/DIHYDROPYRIMIDINASE FAMILY MEMBER"/>
    <property type="match status" value="1"/>
</dbReference>
<gene>
    <name evidence="2" type="ORF">UW49_C0006G0018</name>
</gene>
<sequence>MDGTGGEPYVADLGISVNRVEKIGNLSDENADQIIDATNLYVTPGFIDITNHSDVYGTLFSVPSQESLLRQGVTTILVGNCGESLAPVSRRESLTELERWTTGFSVPINWNSISEYYDNIENLGAGLNVATLVGQETLKRNAQTLEEKIFLLDGAMQNGAWGLSSNFSFAGRSSAADEEILALLKVVKKYGGLYKLHLKDEGKNFLPSISAAVSLARASGARTVVSHLKAIGRDAWKDFGNALKILKQAQSDGIDITFDVFPYLRTGSVLVSFLPSWARVGTNEEILKRISDKEISKQIVSELKSATLHADRILIASAFKDKGLVGKTLEEMSKRAGMPAEELILEILRINELNVSVFGKTLSGRNLLRAVAEPSSMMSSDGAGYDIDFKRFGDLVHPRSFGAFPRFFSVISQNAKISLSQAIAKMTYLPAKVLGLKDRGALKPKNIADIAIFHPEAFKDQATYGNPYRYASGLRFLIISGNLAVSESELAAKRYGLVLKKRY</sequence>
<dbReference type="InterPro" id="IPR013108">
    <property type="entry name" value="Amidohydro_3"/>
</dbReference>
<dbReference type="GO" id="GO:0016811">
    <property type="term" value="F:hydrolase activity, acting on carbon-nitrogen (but not peptide) bonds, in linear amides"/>
    <property type="evidence" value="ECO:0007669"/>
    <property type="project" value="InterPro"/>
</dbReference>
<dbReference type="Gene3D" id="3.30.1490.130">
    <property type="entry name" value="D-aminoacylase. Domain 3"/>
    <property type="match status" value="1"/>
</dbReference>
<feature type="domain" description="Amidohydrolase 3" evidence="1">
    <location>
        <begin position="33"/>
        <end position="459"/>
    </location>
</feature>
<dbReference type="SUPFAM" id="SSF51556">
    <property type="entry name" value="Metallo-dependent hydrolases"/>
    <property type="match status" value="1"/>
</dbReference>
<dbReference type="Gene3D" id="3.20.20.140">
    <property type="entry name" value="Metal-dependent hydrolases"/>
    <property type="match status" value="1"/>
</dbReference>